<dbReference type="InterPro" id="IPR029044">
    <property type="entry name" value="Nucleotide-diphossugar_trans"/>
</dbReference>
<evidence type="ECO:0000256" key="3">
    <source>
        <dbReference type="ARBA" id="ARBA00022676"/>
    </source>
</evidence>
<name>A0A916T969_9ACTN</name>
<evidence type="ECO:0000259" key="5">
    <source>
        <dbReference type="Pfam" id="PF17994"/>
    </source>
</evidence>
<keyword evidence="8" id="KW-1185">Reference proteome</keyword>
<dbReference type="EMBL" id="BMGC01000016">
    <property type="protein sequence ID" value="GGB35449.1"/>
    <property type="molecule type" value="Genomic_DNA"/>
</dbReference>
<evidence type="ECO:0000256" key="4">
    <source>
        <dbReference type="ARBA" id="ARBA00022679"/>
    </source>
</evidence>
<sequence length="627" mass="68897">MSSPVAASHNDAADSHSTLVQRTFFTGPDARVADGLYVEVDRERSDRTRTRLVLAPGACASTNTYFGRFAASFWQRYAELASVRLEFDHQISPQPDAVAGPALRVELWASDPSGRQRPLGTTEFANTGHASLDIAIDRFVDGGAVWFDLVALGATVSVSDVRWSIPTPERNRQAAVVVCTHNRPEDCIDTVTALASDEVAMASIASIHIVDQGDQRVADRERFAAMADLLGDKLIYLTQPNLGGAGGFNRGIYELSPGGTTELDIIVMDDDILCEPESVLRMTSFANASMAPVLVGAQMLLLSETSRLHMGAEWEVLDKIKAGEPTAYASNGLNLLENHLDGRSDAGWNGWWSCLLPAEAVNAMSLSLPLFFQWDDIEFGIRARHSGFPTVTLPNAGVWHADFHLKDYDDWSRYFSWRNGMIVSAIHGRFDGTTIAKTVADEIGSHIAAMQYGLAQTLMLAVSDFLAGPSVLDDGGQSKLGELKKLRADYPETLIRPASEVGAQADNNTRIALKGPEPDESKVRLVLAKRLAKQIAGQLNRAPVSIPADSAQWWHVSQFDNAIVTDASQRGVRVRRRDRDTVVRQSRELAALCLRIRSEAPEIQRTWREAMPQLTSRENWKRLFDGE</sequence>
<organism evidence="7 8">
    <name type="scientific">Gordonia jinhuaensis</name>
    <dbReference type="NCBI Taxonomy" id="1517702"/>
    <lineage>
        <taxon>Bacteria</taxon>
        <taxon>Bacillati</taxon>
        <taxon>Actinomycetota</taxon>
        <taxon>Actinomycetes</taxon>
        <taxon>Mycobacteriales</taxon>
        <taxon>Gordoniaceae</taxon>
        <taxon>Gordonia</taxon>
    </lineage>
</organism>
<reference evidence="7" key="1">
    <citation type="journal article" date="2014" name="Int. J. Syst. Evol. Microbiol.">
        <title>Complete genome sequence of Corynebacterium casei LMG S-19264T (=DSM 44701T), isolated from a smear-ripened cheese.</title>
        <authorList>
            <consortium name="US DOE Joint Genome Institute (JGI-PGF)"/>
            <person name="Walter F."/>
            <person name="Albersmeier A."/>
            <person name="Kalinowski J."/>
            <person name="Ruckert C."/>
        </authorList>
    </citation>
    <scope>NUCLEOTIDE SEQUENCE</scope>
    <source>
        <strain evidence="7">CGMCC 1.12827</strain>
    </source>
</reference>
<dbReference type="Pfam" id="PF13641">
    <property type="entry name" value="Glyco_tranf_2_3"/>
    <property type="match status" value="1"/>
</dbReference>
<gene>
    <name evidence="7" type="ORF">GCM10011489_24400</name>
</gene>
<accession>A0A916T969</accession>
<evidence type="ECO:0000256" key="1">
    <source>
        <dbReference type="ARBA" id="ARBA00004776"/>
    </source>
</evidence>
<feature type="domain" description="Galactofuranosyltransferase-2 C-terminal" evidence="6">
    <location>
        <begin position="445"/>
        <end position="625"/>
    </location>
</feature>
<feature type="domain" description="Galactofuranosyltransferase GlfT2 N-terminal" evidence="5">
    <location>
        <begin position="43"/>
        <end position="164"/>
    </location>
</feature>
<dbReference type="GO" id="GO:0016757">
    <property type="term" value="F:glycosyltransferase activity"/>
    <property type="evidence" value="ECO:0007669"/>
    <property type="project" value="UniProtKB-KW"/>
</dbReference>
<evidence type="ECO:0000256" key="2">
    <source>
        <dbReference type="ARBA" id="ARBA00006739"/>
    </source>
</evidence>
<comment type="caution">
    <text evidence="7">The sequence shown here is derived from an EMBL/GenBank/DDBJ whole genome shotgun (WGS) entry which is preliminary data.</text>
</comment>
<comment type="similarity">
    <text evidence="2">Belongs to the glycosyltransferase 2 family.</text>
</comment>
<dbReference type="Pfam" id="PF17994">
    <property type="entry name" value="Glft2_N"/>
    <property type="match status" value="1"/>
</dbReference>
<dbReference type="SUPFAM" id="SSF53448">
    <property type="entry name" value="Nucleotide-diphospho-sugar transferases"/>
    <property type="match status" value="1"/>
</dbReference>
<dbReference type="Pfam" id="PF19320">
    <property type="entry name" value="GlfT2_domain3"/>
    <property type="match status" value="1"/>
</dbReference>
<dbReference type="InterPro" id="IPR040492">
    <property type="entry name" value="GlfT2_N"/>
</dbReference>
<dbReference type="Proteomes" id="UP000621454">
    <property type="component" value="Unassembled WGS sequence"/>
</dbReference>
<comment type="pathway">
    <text evidence="1">Cell wall biogenesis; cell wall polysaccharide biosynthesis.</text>
</comment>
<evidence type="ECO:0000259" key="6">
    <source>
        <dbReference type="Pfam" id="PF19320"/>
    </source>
</evidence>
<dbReference type="PANTHER" id="PTHR43179">
    <property type="entry name" value="RHAMNOSYLTRANSFERASE WBBL"/>
    <property type="match status" value="1"/>
</dbReference>
<dbReference type="Gene3D" id="3.90.550.60">
    <property type="match status" value="1"/>
</dbReference>
<dbReference type="AlphaFoldDB" id="A0A916T969"/>
<protein>
    <submittedName>
        <fullName evidence="7">Glycosyl transferase</fullName>
    </submittedName>
</protein>
<dbReference type="InterPro" id="IPR045699">
    <property type="entry name" value="GlfT2_C"/>
</dbReference>
<keyword evidence="3" id="KW-0328">Glycosyltransferase</keyword>
<evidence type="ECO:0000313" key="8">
    <source>
        <dbReference type="Proteomes" id="UP000621454"/>
    </source>
</evidence>
<keyword evidence="4 7" id="KW-0808">Transferase</keyword>
<dbReference type="PANTHER" id="PTHR43179:SF12">
    <property type="entry name" value="GALACTOFURANOSYLTRANSFERASE GLFT2"/>
    <property type="match status" value="1"/>
</dbReference>
<evidence type="ECO:0000313" key="7">
    <source>
        <dbReference type="EMBL" id="GGB35449.1"/>
    </source>
</evidence>
<reference evidence="7" key="2">
    <citation type="submission" date="2020-09" db="EMBL/GenBank/DDBJ databases">
        <authorList>
            <person name="Sun Q."/>
            <person name="Zhou Y."/>
        </authorList>
    </citation>
    <scope>NUCLEOTIDE SEQUENCE</scope>
    <source>
        <strain evidence="7">CGMCC 1.12827</strain>
    </source>
</reference>
<proteinExistence type="inferred from homology"/>